<evidence type="ECO:0000313" key="6">
    <source>
        <dbReference type="Proteomes" id="UP000319432"/>
    </source>
</evidence>
<organism evidence="5 6">
    <name type="scientific">Brevibacillus laterosporus</name>
    <name type="common">Bacillus laterosporus</name>
    <dbReference type="NCBI Taxonomy" id="1465"/>
    <lineage>
        <taxon>Bacteria</taxon>
        <taxon>Bacillati</taxon>
        <taxon>Bacillota</taxon>
        <taxon>Bacilli</taxon>
        <taxon>Bacillales</taxon>
        <taxon>Paenibacillaceae</taxon>
        <taxon>Brevibacillus</taxon>
    </lineage>
</organism>
<feature type="domain" description="Carboxyltransferase" evidence="4">
    <location>
        <begin position="20"/>
        <end position="234"/>
    </location>
</feature>
<dbReference type="InterPro" id="IPR003833">
    <property type="entry name" value="CT_C_D"/>
</dbReference>
<name>A0A518V5M4_BRELA</name>
<evidence type="ECO:0000256" key="2">
    <source>
        <dbReference type="ARBA" id="ARBA00022801"/>
    </source>
</evidence>
<dbReference type="Proteomes" id="UP000319432">
    <property type="component" value="Chromosome"/>
</dbReference>
<dbReference type="Gene3D" id="3.30.1360.40">
    <property type="match status" value="1"/>
</dbReference>
<reference evidence="5 6" key="1">
    <citation type="submission" date="2018-11" db="EMBL/GenBank/DDBJ databases">
        <title>Phylogenetic determinants of toxin gene distribution in genomes of Brevibacillus laterosporus.</title>
        <authorList>
            <person name="Glare T.R."/>
            <person name="Durrant A."/>
            <person name="Berry C."/>
            <person name="Palma L."/>
            <person name="Ormskirk M."/>
            <person name="Cox M.O."/>
        </authorList>
    </citation>
    <scope>NUCLEOTIDE SEQUENCE [LARGE SCALE GENOMIC DNA]</scope>
    <source>
        <strain evidence="5 6">1821L</strain>
    </source>
</reference>
<dbReference type="SUPFAM" id="SSF160467">
    <property type="entry name" value="PH0987 N-terminal domain-like"/>
    <property type="match status" value="1"/>
</dbReference>
<accession>A0A518V5M4</accession>
<evidence type="ECO:0000259" key="4">
    <source>
        <dbReference type="SMART" id="SM00796"/>
    </source>
</evidence>
<dbReference type="OrthoDB" id="9778567at2"/>
<dbReference type="GO" id="GO:0017168">
    <property type="term" value="F:5-oxoprolinase (ATP-hydrolyzing) activity"/>
    <property type="evidence" value="ECO:0007669"/>
    <property type="project" value="UniProtKB-EC"/>
</dbReference>
<evidence type="ECO:0000313" key="5">
    <source>
        <dbReference type="EMBL" id="QDX92283.1"/>
    </source>
</evidence>
<evidence type="ECO:0000256" key="3">
    <source>
        <dbReference type="ARBA" id="ARBA00022840"/>
    </source>
</evidence>
<dbReference type="EC" id="3.5.2.9" evidence="5"/>
<dbReference type="PANTHER" id="PTHR34698:SF2">
    <property type="entry name" value="5-OXOPROLINASE SUBUNIT B"/>
    <property type="match status" value="1"/>
</dbReference>
<dbReference type="NCBIfam" id="TIGR00370">
    <property type="entry name" value="5-oxoprolinase subunit PxpB"/>
    <property type="match status" value="1"/>
</dbReference>
<protein>
    <submittedName>
        <fullName evidence="5">5-oxoprolinase subunit PxpB</fullName>
        <ecNumber evidence="5">3.5.2.9</ecNumber>
    </submittedName>
</protein>
<dbReference type="GO" id="GO:0005524">
    <property type="term" value="F:ATP binding"/>
    <property type="evidence" value="ECO:0007669"/>
    <property type="project" value="UniProtKB-KW"/>
</dbReference>
<gene>
    <name evidence="5" type="primary">pxpB</name>
    <name evidence="5" type="ORF">EEL30_07890</name>
</gene>
<dbReference type="Pfam" id="PF02682">
    <property type="entry name" value="CT_C_D"/>
    <property type="match status" value="1"/>
</dbReference>
<evidence type="ECO:0000256" key="1">
    <source>
        <dbReference type="ARBA" id="ARBA00022741"/>
    </source>
</evidence>
<dbReference type="SMART" id="SM00796">
    <property type="entry name" value="AHS1"/>
    <property type="match status" value="1"/>
</dbReference>
<dbReference type="InterPro" id="IPR010016">
    <property type="entry name" value="PxpB"/>
</dbReference>
<dbReference type="EMBL" id="CP033464">
    <property type="protein sequence ID" value="QDX92283.1"/>
    <property type="molecule type" value="Genomic_DNA"/>
</dbReference>
<sequence>MKNQPEKQREAQAIEQKWPVQILPLGDAAVLVQFKSVGNESAEIYQFVQAFASHIEQHPFPGMIEFVPAFTSVAIYYDPVTVKQVSNQKPESTAYEIVLNNVRRLLAGQTSQLEVHTRLIEIPVCYGGEYGPDLEEVAKYHQITPEEVIRIHTSAMYKVFMIGFAPGFPYLGGMSAELATPRRASPRLQIPMGSVGIGGEQTGVYPIVTPGGWQLIGRTPLALFRPKQNPPSYLQAGDTVHFRPITQQEYLEWEGEES</sequence>
<keyword evidence="3" id="KW-0067">ATP-binding</keyword>
<dbReference type="PANTHER" id="PTHR34698">
    <property type="entry name" value="5-OXOPROLINASE SUBUNIT B"/>
    <property type="match status" value="1"/>
</dbReference>
<dbReference type="Gene3D" id="2.40.100.10">
    <property type="entry name" value="Cyclophilin-like"/>
    <property type="match status" value="1"/>
</dbReference>
<keyword evidence="6" id="KW-1185">Reference proteome</keyword>
<keyword evidence="2 5" id="KW-0378">Hydrolase</keyword>
<dbReference type="SUPFAM" id="SSF50891">
    <property type="entry name" value="Cyclophilin-like"/>
    <property type="match status" value="1"/>
</dbReference>
<dbReference type="InterPro" id="IPR029000">
    <property type="entry name" value="Cyclophilin-like_dom_sf"/>
</dbReference>
<keyword evidence="1" id="KW-0547">Nucleotide-binding</keyword>
<proteinExistence type="predicted"/>
<dbReference type="AlphaFoldDB" id="A0A518V5M4"/>